<accession>A0A7J7MM89</accession>
<dbReference type="EMBL" id="JACGCM010001390">
    <property type="protein sequence ID" value="KAF6156039.1"/>
    <property type="molecule type" value="Genomic_DNA"/>
</dbReference>
<dbReference type="AlphaFoldDB" id="A0A7J7MM89"/>
<organism evidence="1 2">
    <name type="scientific">Kingdonia uniflora</name>
    <dbReference type="NCBI Taxonomy" id="39325"/>
    <lineage>
        <taxon>Eukaryota</taxon>
        <taxon>Viridiplantae</taxon>
        <taxon>Streptophyta</taxon>
        <taxon>Embryophyta</taxon>
        <taxon>Tracheophyta</taxon>
        <taxon>Spermatophyta</taxon>
        <taxon>Magnoliopsida</taxon>
        <taxon>Ranunculales</taxon>
        <taxon>Circaeasteraceae</taxon>
        <taxon>Kingdonia</taxon>
    </lineage>
</organism>
<evidence type="ECO:0000313" key="2">
    <source>
        <dbReference type="Proteomes" id="UP000541444"/>
    </source>
</evidence>
<dbReference type="Proteomes" id="UP000541444">
    <property type="component" value="Unassembled WGS sequence"/>
</dbReference>
<name>A0A7J7MM89_9MAGN</name>
<proteinExistence type="predicted"/>
<feature type="non-terminal residue" evidence="1">
    <location>
        <position position="54"/>
    </location>
</feature>
<reference evidence="1 2" key="1">
    <citation type="journal article" date="2020" name="IScience">
        <title>Genome Sequencing of the Endangered Kingdonia uniflora (Circaeasteraceae, Ranunculales) Reveals Potential Mechanisms of Evolutionary Specialization.</title>
        <authorList>
            <person name="Sun Y."/>
            <person name="Deng T."/>
            <person name="Zhang A."/>
            <person name="Moore M.J."/>
            <person name="Landis J.B."/>
            <person name="Lin N."/>
            <person name="Zhang H."/>
            <person name="Zhang X."/>
            <person name="Huang J."/>
            <person name="Zhang X."/>
            <person name="Sun H."/>
            <person name="Wang H."/>
        </authorList>
    </citation>
    <scope>NUCLEOTIDE SEQUENCE [LARGE SCALE GENOMIC DNA]</scope>
    <source>
        <strain evidence="1">TB1705</strain>
        <tissue evidence="1">Leaf</tissue>
    </source>
</reference>
<evidence type="ECO:0000313" key="1">
    <source>
        <dbReference type="EMBL" id="KAF6156039.1"/>
    </source>
</evidence>
<sequence>MEARISSSLAKQNSKTTIGATHTYVKLHSRPNVLVSPTKASKFKWMPWWLHCCL</sequence>
<comment type="caution">
    <text evidence="1">The sequence shown here is derived from an EMBL/GenBank/DDBJ whole genome shotgun (WGS) entry which is preliminary data.</text>
</comment>
<gene>
    <name evidence="1" type="ORF">GIB67_035396</name>
</gene>
<keyword evidence="2" id="KW-1185">Reference proteome</keyword>
<protein>
    <submittedName>
        <fullName evidence="1">Uncharacterized protein</fullName>
    </submittedName>
</protein>